<keyword evidence="2" id="KW-1133">Transmembrane helix</keyword>
<feature type="transmembrane region" description="Helical" evidence="2">
    <location>
        <begin position="107"/>
        <end position="129"/>
    </location>
</feature>
<name>A0ABR8YIP2_9MICC</name>
<keyword evidence="2" id="KW-0472">Membrane</keyword>
<feature type="transmembrane region" description="Helical" evidence="2">
    <location>
        <begin position="6"/>
        <end position="23"/>
    </location>
</feature>
<accession>A0ABR8YIP2</accession>
<evidence type="ECO:0000256" key="2">
    <source>
        <dbReference type="SAM" id="Phobius"/>
    </source>
</evidence>
<evidence type="ECO:0000256" key="1">
    <source>
        <dbReference type="SAM" id="MobiDB-lite"/>
    </source>
</evidence>
<comment type="caution">
    <text evidence="3">The sequence shown here is derived from an EMBL/GenBank/DDBJ whole genome shotgun (WGS) entry which is preliminary data.</text>
</comment>
<dbReference type="Proteomes" id="UP000652763">
    <property type="component" value="Unassembled WGS sequence"/>
</dbReference>
<evidence type="ECO:0000313" key="4">
    <source>
        <dbReference type="Proteomes" id="UP000652763"/>
    </source>
</evidence>
<reference evidence="3 4" key="1">
    <citation type="submission" date="2020-08" db="EMBL/GenBank/DDBJ databases">
        <title>A Genomic Blueprint of the Chicken Gut Microbiome.</title>
        <authorList>
            <person name="Gilroy R."/>
            <person name="Ravi A."/>
            <person name="Getino M."/>
            <person name="Pursley I."/>
            <person name="Horton D.L."/>
            <person name="Alikhan N.-F."/>
            <person name="Baker D."/>
            <person name="Gharbi K."/>
            <person name="Hall N."/>
            <person name="Watson M."/>
            <person name="Adriaenssens E.M."/>
            <person name="Foster-Nyarko E."/>
            <person name="Jarju S."/>
            <person name="Secka A."/>
            <person name="Antonio M."/>
            <person name="Oren A."/>
            <person name="Chaudhuri R."/>
            <person name="La Ragione R.M."/>
            <person name="Hildebrand F."/>
            <person name="Pallen M.J."/>
        </authorList>
    </citation>
    <scope>NUCLEOTIDE SEQUENCE [LARGE SCALE GENOMIC DNA]</scope>
    <source>
        <strain evidence="3 4">Sa2BUA2</strain>
    </source>
</reference>
<feature type="region of interest" description="Disordered" evidence="1">
    <location>
        <begin position="35"/>
        <end position="95"/>
    </location>
</feature>
<feature type="compositionally biased region" description="Polar residues" evidence="1">
    <location>
        <begin position="56"/>
        <end position="69"/>
    </location>
</feature>
<organism evidence="3 4">
    <name type="scientific">Arthrobacter pullicola</name>
    <dbReference type="NCBI Taxonomy" id="2762224"/>
    <lineage>
        <taxon>Bacteria</taxon>
        <taxon>Bacillati</taxon>
        <taxon>Actinomycetota</taxon>
        <taxon>Actinomycetes</taxon>
        <taxon>Micrococcales</taxon>
        <taxon>Micrococcaceae</taxon>
        <taxon>Arthrobacter</taxon>
    </lineage>
</organism>
<feature type="region of interest" description="Disordered" evidence="1">
    <location>
        <begin position="282"/>
        <end position="319"/>
    </location>
</feature>
<sequence length="319" mass="32276">MDIPLNSSLVLAAAVGLWLLWVAPQYLQRRQAPAASVPGRAGTASSAASSAANEPDPSSQGNIMYNTSTGVQPPHGPGRPQPGADRGSGETPAAAPAAPLRIRYDRLVLAGLGLVFLAGILAGGTAALLGVVSGWLPGAAALGTLAVFAALRNLAVRDRRARRARHAAAAARRAAEPAAAAPVRPNPKADIVFDASSSAAPENAAAAAPSQPVQPSMPVPKPLPRLTAGELRAAALAEAAKSAEASSWEPVAVPKPTYVDAPMAPRPAPKPLAVPASPKPVLKTPIRPVAAPAAGSTPIDPRPATGILNLDDVLQRRRA</sequence>
<feature type="transmembrane region" description="Helical" evidence="2">
    <location>
        <begin position="135"/>
        <end position="155"/>
    </location>
</feature>
<dbReference type="RefSeq" id="WP_191746979.1">
    <property type="nucleotide sequence ID" value="NZ_JACSQC010000004.1"/>
</dbReference>
<gene>
    <name evidence="3" type="ORF">H9638_09670</name>
</gene>
<feature type="compositionally biased region" description="Low complexity" evidence="1">
    <location>
        <begin position="202"/>
        <end position="214"/>
    </location>
</feature>
<feature type="region of interest" description="Disordered" evidence="1">
    <location>
        <begin position="202"/>
        <end position="224"/>
    </location>
</feature>
<proteinExistence type="predicted"/>
<dbReference type="EMBL" id="JACSQC010000004">
    <property type="protein sequence ID" value="MBD8044074.1"/>
    <property type="molecule type" value="Genomic_DNA"/>
</dbReference>
<keyword evidence="4" id="KW-1185">Reference proteome</keyword>
<evidence type="ECO:0000313" key="3">
    <source>
        <dbReference type="EMBL" id="MBD8044074.1"/>
    </source>
</evidence>
<keyword evidence="2" id="KW-0812">Transmembrane</keyword>
<protein>
    <submittedName>
        <fullName evidence="3">Uncharacterized protein</fullName>
    </submittedName>
</protein>